<keyword evidence="5" id="KW-0175">Coiled coil</keyword>
<dbReference type="STRING" id="88036.D8SNI4"/>
<evidence type="ECO:0000256" key="6">
    <source>
        <dbReference type="ARBA" id="ARBA00023134"/>
    </source>
</evidence>
<evidence type="ECO:0000313" key="10">
    <source>
        <dbReference type="EMBL" id="EFJ13155.1"/>
    </source>
</evidence>
<reference evidence="11 12" key="1">
    <citation type="journal article" date="2011" name="Science">
        <title>The Selaginella genome identifies genetic changes associated with the evolution of vascular plants.</title>
        <authorList>
            <person name="Banks J.A."/>
            <person name="Nishiyama T."/>
            <person name="Hasebe M."/>
            <person name="Bowman J.L."/>
            <person name="Gribskov M."/>
            <person name="dePamphilis C."/>
            <person name="Albert V.A."/>
            <person name="Aono N."/>
            <person name="Aoyama T."/>
            <person name="Ambrose B.A."/>
            <person name="Ashton N.W."/>
            <person name="Axtell M.J."/>
            <person name="Barker E."/>
            <person name="Barker M.S."/>
            <person name="Bennetzen J.L."/>
            <person name="Bonawitz N.D."/>
            <person name="Chapple C."/>
            <person name="Cheng C."/>
            <person name="Correa L.G."/>
            <person name="Dacre M."/>
            <person name="DeBarry J."/>
            <person name="Dreyer I."/>
            <person name="Elias M."/>
            <person name="Engstrom E.M."/>
            <person name="Estelle M."/>
            <person name="Feng L."/>
            <person name="Finet C."/>
            <person name="Floyd S.K."/>
            <person name="Frommer W.B."/>
            <person name="Fujita T."/>
            <person name="Gramzow L."/>
            <person name="Gutensohn M."/>
            <person name="Harholt J."/>
            <person name="Hattori M."/>
            <person name="Heyl A."/>
            <person name="Hirai T."/>
            <person name="Hiwatashi Y."/>
            <person name="Ishikawa M."/>
            <person name="Iwata M."/>
            <person name="Karol K.G."/>
            <person name="Koehler B."/>
            <person name="Kolukisaoglu U."/>
            <person name="Kubo M."/>
            <person name="Kurata T."/>
            <person name="Lalonde S."/>
            <person name="Li K."/>
            <person name="Li Y."/>
            <person name="Litt A."/>
            <person name="Lyons E."/>
            <person name="Manning G."/>
            <person name="Maruyama T."/>
            <person name="Michael T.P."/>
            <person name="Mikami K."/>
            <person name="Miyazaki S."/>
            <person name="Morinaga S."/>
            <person name="Murata T."/>
            <person name="Mueller-Roeber B."/>
            <person name="Nelson D.R."/>
            <person name="Obara M."/>
            <person name="Oguri Y."/>
            <person name="Olmstead R.G."/>
            <person name="Onodera N."/>
            <person name="Petersen B.L."/>
            <person name="Pils B."/>
            <person name="Prigge M."/>
            <person name="Rensing S.A."/>
            <person name="Riano-Pachon D.M."/>
            <person name="Roberts A.W."/>
            <person name="Sato Y."/>
            <person name="Scheller H.V."/>
            <person name="Schulz B."/>
            <person name="Schulz C."/>
            <person name="Shakirov E.V."/>
            <person name="Shibagaki N."/>
            <person name="Shinohara N."/>
            <person name="Shippen D.E."/>
            <person name="Soerensen I."/>
            <person name="Sotooka R."/>
            <person name="Sugimoto N."/>
            <person name="Sugita M."/>
            <person name="Sumikawa N."/>
            <person name="Tanurdzic M."/>
            <person name="Theissen G."/>
            <person name="Ulvskov P."/>
            <person name="Wakazuki S."/>
            <person name="Weng J.K."/>
            <person name="Willats W.W."/>
            <person name="Wipf D."/>
            <person name="Wolf P.G."/>
            <person name="Yang L."/>
            <person name="Zimmer A.D."/>
            <person name="Zhu Q."/>
            <person name="Mitros T."/>
            <person name="Hellsten U."/>
            <person name="Loque D."/>
            <person name="Otillar R."/>
            <person name="Salamov A."/>
            <person name="Schmutz J."/>
            <person name="Shapiro H."/>
            <person name="Lindquist E."/>
            <person name="Lucas S."/>
            <person name="Rokhsar D."/>
            <person name="Grigoriev I.V."/>
        </authorList>
    </citation>
    <scope>NUCLEOTIDE SEQUENCE [LARGE SCALE GENOMIC DNA]</scope>
</reference>
<dbReference type="SUPFAM" id="SSF52540">
    <property type="entry name" value="P-loop containing nucleoside triphosphate hydrolases"/>
    <property type="match status" value="1"/>
</dbReference>
<evidence type="ECO:0000313" key="11">
    <source>
        <dbReference type="EMBL" id="EFJ14174.1"/>
    </source>
</evidence>
<evidence type="ECO:0000256" key="8">
    <source>
        <dbReference type="ARBA" id="ARBA00055682"/>
    </source>
</evidence>
<dbReference type="EMBL" id="GL377635">
    <property type="protein sequence ID" value="EFJ13155.1"/>
    <property type="molecule type" value="Genomic_DNA"/>
</dbReference>
<dbReference type="eggNOG" id="KOG1532">
    <property type="taxonomic scope" value="Eukaryota"/>
</dbReference>
<dbReference type="KEGG" id="smo:SELMODRAFT_3016"/>
<dbReference type="CDD" id="cd17870">
    <property type="entry name" value="GPN1"/>
    <property type="match status" value="1"/>
</dbReference>
<dbReference type="InterPro" id="IPR030230">
    <property type="entry name" value="Gpn1/Npa3/XAB1"/>
</dbReference>
<evidence type="ECO:0000256" key="2">
    <source>
        <dbReference type="ARBA" id="ARBA00022490"/>
    </source>
</evidence>
<dbReference type="GO" id="GO:0003924">
    <property type="term" value="F:GTPase activity"/>
    <property type="evidence" value="ECO:0000318"/>
    <property type="project" value="GO_Central"/>
</dbReference>
<dbReference type="Proteomes" id="UP000001514">
    <property type="component" value="Unassembled WGS sequence"/>
</dbReference>
<dbReference type="FunCoup" id="D8SNI4">
    <property type="interactions" value="4033"/>
</dbReference>
<sequence length="278" mass="31329">LLLPCVGSGKTTLMQRLVGEIHAMKQRPYVLNLDPAVPSVPYGCNIDIRDTVNYKNVMKEYRLGPNGAILTSLNLFATKIDEIVSLVEKRANEVDYVLIDTPGQIEIFTWSASGAIVTEAFACTFPTSVIYVVDTSRSVSPVTFMSNMLYACSILYKTQLPFIVTFNKTDVVKHQFALEWMKDFEAFQLAVESDTSYAASLSKSLCLVLDEFYNNLRSVGVSAITGSGMVEFFKAVKESAEEYRTGYFRVELEKKKAEKARLEEKRRQADMDRLRKDI</sequence>
<keyword evidence="7" id="KW-0539">Nucleus</keyword>
<evidence type="ECO:0000313" key="12">
    <source>
        <dbReference type="Proteomes" id="UP000001514"/>
    </source>
</evidence>
<name>D8SNI4_SELML</name>
<dbReference type="Gene3D" id="3.40.50.300">
    <property type="entry name" value="P-loop containing nucleotide triphosphate hydrolases"/>
    <property type="match status" value="1"/>
</dbReference>
<feature type="non-terminal residue" evidence="11">
    <location>
        <position position="278"/>
    </location>
</feature>
<keyword evidence="2 9" id="KW-0963">Cytoplasm</keyword>
<keyword evidence="6 9" id="KW-0342">GTP-binding</keyword>
<dbReference type="FunFam" id="3.40.50.300:FF:000888">
    <property type="entry name" value="GPN-loop GTPase 1"/>
    <property type="match status" value="1"/>
</dbReference>
<organism evidence="12">
    <name type="scientific">Selaginella moellendorffii</name>
    <name type="common">Spikemoss</name>
    <dbReference type="NCBI Taxonomy" id="88036"/>
    <lineage>
        <taxon>Eukaryota</taxon>
        <taxon>Viridiplantae</taxon>
        <taxon>Streptophyta</taxon>
        <taxon>Embryophyta</taxon>
        <taxon>Tracheophyta</taxon>
        <taxon>Lycopodiopsida</taxon>
        <taxon>Selaginellales</taxon>
        <taxon>Selaginellaceae</taxon>
        <taxon>Selaginella</taxon>
    </lineage>
</organism>
<comment type="function">
    <text evidence="8 9">Small GTPase required for proper nuclear import of RNA polymerase II (RNAPII). May act at an RNAP assembly step prior to nuclear import.</text>
</comment>
<evidence type="ECO:0000256" key="1">
    <source>
        <dbReference type="ARBA" id="ARBA00005290"/>
    </source>
</evidence>
<dbReference type="OMA" id="XTEESHE"/>
<dbReference type="KEGG" id="smo:SELMODRAFT_3178"/>
<accession>D8SNI4</accession>
<dbReference type="PANTHER" id="PTHR21231:SF8">
    <property type="entry name" value="GPN-LOOP GTPASE 1"/>
    <property type="match status" value="1"/>
</dbReference>
<dbReference type="GO" id="GO:0005634">
    <property type="term" value="C:nucleus"/>
    <property type="evidence" value="ECO:0007669"/>
    <property type="project" value="UniProtKB-SubCell"/>
</dbReference>
<proteinExistence type="inferred from homology"/>
<evidence type="ECO:0000256" key="4">
    <source>
        <dbReference type="ARBA" id="ARBA00022801"/>
    </source>
</evidence>
<dbReference type="GO" id="GO:0005737">
    <property type="term" value="C:cytoplasm"/>
    <property type="evidence" value="ECO:0007669"/>
    <property type="project" value="UniProtKB-SubCell"/>
</dbReference>
<dbReference type="InterPro" id="IPR004130">
    <property type="entry name" value="Gpn"/>
</dbReference>
<feature type="non-terminal residue" evidence="11">
    <location>
        <position position="1"/>
    </location>
</feature>
<dbReference type="InterPro" id="IPR027417">
    <property type="entry name" value="P-loop_NTPase"/>
</dbReference>
<dbReference type="Gramene" id="EFJ14174">
    <property type="protein sequence ID" value="EFJ14174"/>
    <property type="gene ID" value="SELMODRAFT_3016"/>
</dbReference>
<dbReference type="HOGENOM" id="CLU_037460_1_0_1"/>
<dbReference type="AlphaFoldDB" id="D8SNI4"/>
<comment type="subunit">
    <text evidence="9">Binds to RNA polymerase II.</text>
</comment>
<protein>
    <recommendedName>
        <fullName evidence="9">GPN-loop GTPase</fullName>
        <ecNumber evidence="9">3.6.5.-</ecNumber>
    </recommendedName>
</protein>
<dbReference type="GO" id="GO:0005525">
    <property type="term" value="F:GTP binding"/>
    <property type="evidence" value="ECO:0007669"/>
    <property type="project" value="UniProtKB-KW"/>
</dbReference>
<keyword evidence="4 9" id="KW-0378">Hydrolase</keyword>
<dbReference type="InParanoid" id="D8SNI4"/>
<dbReference type="EMBL" id="GL377629">
    <property type="protein sequence ID" value="EFJ14174.1"/>
    <property type="molecule type" value="Genomic_DNA"/>
</dbReference>
<dbReference type="EC" id="3.6.5.-" evidence="9"/>
<evidence type="ECO:0000256" key="7">
    <source>
        <dbReference type="ARBA" id="ARBA00023242"/>
    </source>
</evidence>
<dbReference type="Pfam" id="PF03029">
    <property type="entry name" value="ATP_bind_1"/>
    <property type="match status" value="1"/>
</dbReference>
<evidence type="ECO:0000256" key="3">
    <source>
        <dbReference type="ARBA" id="ARBA00022741"/>
    </source>
</evidence>
<dbReference type="Gramene" id="EFJ13155">
    <property type="protein sequence ID" value="EFJ13155"/>
    <property type="gene ID" value="SELMODRAFT_3178"/>
</dbReference>
<evidence type="ECO:0000256" key="9">
    <source>
        <dbReference type="RuleBase" id="RU365059"/>
    </source>
</evidence>
<keyword evidence="3 9" id="KW-0547">Nucleotide-binding</keyword>
<comment type="subcellular location">
    <subcellularLocation>
        <location evidence="9">Cytoplasm</location>
    </subcellularLocation>
    <subcellularLocation>
        <location evidence="9">Nucleus</location>
    </subcellularLocation>
</comment>
<evidence type="ECO:0000256" key="5">
    <source>
        <dbReference type="ARBA" id="ARBA00023054"/>
    </source>
</evidence>
<gene>
    <name evidence="11" type="ORF">SELMODRAFT_3016</name>
    <name evidence="10" type="ORF">SELMODRAFT_3178</name>
</gene>
<comment type="similarity">
    <text evidence="1 9">Belongs to the GPN-loop GTPase family.</text>
</comment>
<keyword evidence="12" id="KW-1185">Reference proteome</keyword>
<dbReference type="PANTHER" id="PTHR21231">
    <property type="entry name" value="XPA-BINDING PROTEIN 1-RELATED"/>
    <property type="match status" value="1"/>
</dbReference>